<name>A0A5D2LV22_GOSTO</name>
<reference evidence="1 2" key="1">
    <citation type="submission" date="2019-07" db="EMBL/GenBank/DDBJ databases">
        <title>WGS assembly of Gossypium tomentosum.</title>
        <authorList>
            <person name="Chen Z.J."/>
            <person name="Sreedasyam A."/>
            <person name="Ando A."/>
            <person name="Song Q."/>
            <person name="De L."/>
            <person name="Hulse-Kemp A."/>
            <person name="Ding M."/>
            <person name="Ye W."/>
            <person name="Kirkbride R."/>
            <person name="Jenkins J."/>
            <person name="Plott C."/>
            <person name="Lovell J."/>
            <person name="Lin Y.-M."/>
            <person name="Vaughn R."/>
            <person name="Liu B."/>
            <person name="Li W."/>
            <person name="Simpson S."/>
            <person name="Scheffler B."/>
            <person name="Saski C."/>
            <person name="Grover C."/>
            <person name="Hu G."/>
            <person name="Conover J."/>
            <person name="Carlson J."/>
            <person name="Shu S."/>
            <person name="Boston L."/>
            <person name="Williams M."/>
            <person name="Peterson D."/>
            <person name="Mcgee K."/>
            <person name="Jones D."/>
            <person name="Wendel J."/>
            <person name="Stelly D."/>
            <person name="Grimwood J."/>
            <person name="Schmutz J."/>
        </authorList>
    </citation>
    <scope>NUCLEOTIDE SEQUENCE [LARGE SCALE GENOMIC DNA]</scope>
    <source>
        <strain evidence="1">7179.01</strain>
    </source>
</reference>
<protein>
    <submittedName>
        <fullName evidence="1">Uncharacterized protein</fullName>
    </submittedName>
</protein>
<dbReference type="AlphaFoldDB" id="A0A5D2LV22"/>
<organism evidence="1 2">
    <name type="scientific">Gossypium tomentosum</name>
    <name type="common">Hawaiian cotton</name>
    <name type="synonym">Gossypium sandvicense</name>
    <dbReference type="NCBI Taxonomy" id="34277"/>
    <lineage>
        <taxon>Eukaryota</taxon>
        <taxon>Viridiplantae</taxon>
        <taxon>Streptophyta</taxon>
        <taxon>Embryophyta</taxon>
        <taxon>Tracheophyta</taxon>
        <taxon>Spermatophyta</taxon>
        <taxon>Magnoliopsida</taxon>
        <taxon>eudicotyledons</taxon>
        <taxon>Gunneridae</taxon>
        <taxon>Pentapetalae</taxon>
        <taxon>rosids</taxon>
        <taxon>malvids</taxon>
        <taxon>Malvales</taxon>
        <taxon>Malvaceae</taxon>
        <taxon>Malvoideae</taxon>
        <taxon>Gossypium</taxon>
    </lineage>
</organism>
<evidence type="ECO:0000313" key="1">
    <source>
        <dbReference type="EMBL" id="TYH82902.1"/>
    </source>
</evidence>
<sequence>MQTASGFNLFSDDNGEGRNPIARYMVVQKHGRTRTEVVDVAPCTWGDVCVATAQEALETLGVSENYSNRAIVYWAWGFGYFRLN</sequence>
<dbReference type="EMBL" id="CM017624">
    <property type="protein sequence ID" value="TYH82902.1"/>
    <property type="molecule type" value="Genomic_DNA"/>
</dbReference>
<proteinExistence type="predicted"/>
<gene>
    <name evidence="1" type="ORF">ES332_D02G094100v1</name>
</gene>
<evidence type="ECO:0000313" key="2">
    <source>
        <dbReference type="Proteomes" id="UP000322667"/>
    </source>
</evidence>
<keyword evidence="2" id="KW-1185">Reference proteome</keyword>
<accession>A0A5D2LV22</accession>
<dbReference type="Proteomes" id="UP000322667">
    <property type="component" value="Chromosome D02"/>
</dbReference>